<keyword evidence="3" id="KW-1185">Reference proteome</keyword>
<dbReference type="EnsemblPlants" id="OGLUM03G26210.1">
    <property type="protein sequence ID" value="OGLUM03G26210.1"/>
    <property type="gene ID" value="OGLUM03G26210"/>
</dbReference>
<evidence type="ECO:0000313" key="2">
    <source>
        <dbReference type="EnsemblPlants" id="OGLUM03G26210.1"/>
    </source>
</evidence>
<accession>A0A0D9ZAB6</accession>
<proteinExistence type="predicted"/>
<organism evidence="2">
    <name type="scientific">Oryza glumipatula</name>
    <dbReference type="NCBI Taxonomy" id="40148"/>
    <lineage>
        <taxon>Eukaryota</taxon>
        <taxon>Viridiplantae</taxon>
        <taxon>Streptophyta</taxon>
        <taxon>Embryophyta</taxon>
        <taxon>Tracheophyta</taxon>
        <taxon>Spermatophyta</taxon>
        <taxon>Magnoliopsida</taxon>
        <taxon>Liliopsida</taxon>
        <taxon>Poales</taxon>
        <taxon>Poaceae</taxon>
        <taxon>BOP clade</taxon>
        <taxon>Oryzoideae</taxon>
        <taxon>Oryzeae</taxon>
        <taxon>Oryzinae</taxon>
        <taxon>Oryza</taxon>
    </lineage>
</organism>
<dbReference type="HOGENOM" id="CLU_1613391_0_0_1"/>
<sequence>MFASRWPWNDTQGCNGTEMTHLPLWRMIVDTGIGFSKGEICDHTDPIERISAHAASSATLVGQHNQKSKKRKEDDDIHARRRRSRSRSRESTSLVLAWMSTTAEEEEEDQAARWERMKASILGRREERIMAGRTRESMAPRMARWRGPCTAAMLFRPRMSSIDCG</sequence>
<name>A0A0D9ZAB6_9ORYZ</name>
<evidence type="ECO:0000313" key="3">
    <source>
        <dbReference type="Proteomes" id="UP000026961"/>
    </source>
</evidence>
<dbReference type="Proteomes" id="UP000026961">
    <property type="component" value="Chromosome 3"/>
</dbReference>
<protein>
    <submittedName>
        <fullName evidence="2">Uncharacterized protein</fullName>
    </submittedName>
</protein>
<reference evidence="2" key="2">
    <citation type="submission" date="2018-05" db="EMBL/GenBank/DDBJ databases">
        <title>OgluRS3 (Oryza glumaepatula Reference Sequence Version 3).</title>
        <authorList>
            <person name="Zhang J."/>
            <person name="Kudrna D."/>
            <person name="Lee S."/>
            <person name="Talag J."/>
            <person name="Welchert J."/>
            <person name="Wing R.A."/>
        </authorList>
    </citation>
    <scope>NUCLEOTIDE SEQUENCE [LARGE SCALE GENOMIC DNA]</scope>
</reference>
<dbReference type="Gramene" id="OGLUM03G26210.1">
    <property type="protein sequence ID" value="OGLUM03G26210.1"/>
    <property type="gene ID" value="OGLUM03G26210"/>
</dbReference>
<reference evidence="2" key="1">
    <citation type="submission" date="2015-04" db="UniProtKB">
        <authorList>
            <consortium name="EnsemblPlants"/>
        </authorList>
    </citation>
    <scope>IDENTIFICATION</scope>
</reference>
<evidence type="ECO:0000256" key="1">
    <source>
        <dbReference type="SAM" id="MobiDB-lite"/>
    </source>
</evidence>
<feature type="compositionally biased region" description="Polar residues" evidence="1">
    <location>
        <begin position="54"/>
        <end position="65"/>
    </location>
</feature>
<feature type="region of interest" description="Disordered" evidence="1">
    <location>
        <begin position="54"/>
        <end position="93"/>
    </location>
</feature>
<dbReference type="AlphaFoldDB" id="A0A0D9ZAB6"/>